<feature type="domain" description="AAA+ ATPase" evidence="1">
    <location>
        <begin position="557"/>
        <end position="685"/>
    </location>
</feature>
<dbReference type="Proteomes" id="UP000324241">
    <property type="component" value="Unassembled WGS sequence"/>
</dbReference>
<dbReference type="VEuPathDB" id="FungiDB:EYZ11_012610"/>
<dbReference type="GO" id="GO:0005524">
    <property type="term" value="F:ATP binding"/>
    <property type="evidence" value="ECO:0007669"/>
    <property type="project" value="InterPro"/>
</dbReference>
<accession>A0A5M9M3S4</accession>
<dbReference type="Pfam" id="PF00004">
    <property type="entry name" value="AAA"/>
    <property type="match status" value="1"/>
</dbReference>
<dbReference type="SUPFAM" id="SSF52540">
    <property type="entry name" value="P-loop containing nucleoside triphosphate hydrolases"/>
    <property type="match status" value="1"/>
</dbReference>
<dbReference type="InterPro" id="IPR027417">
    <property type="entry name" value="P-loop_NTPase"/>
</dbReference>
<dbReference type="PANTHER" id="PTHR46411">
    <property type="entry name" value="FAMILY ATPASE, PUTATIVE-RELATED"/>
    <property type="match status" value="1"/>
</dbReference>
<dbReference type="InterPro" id="IPR054289">
    <property type="entry name" value="DUF7025"/>
</dbReference>
<evidence type="ECO:0000259" key="1">
    <source>
        <dbReference type="SMART" id="SM00382"/>
    </source>
</evidence>
<evidence type="ECO:0000313" key="3">
    <source>
        <dbReference type="Proteomes" id="UP000324241"/>
    </source>
</evidence>
<protein>
    <recommendedName>
        <fullName evidence="1">AAA+ ATPase domain-containing protein</fullName>
    </recommendedName>
</protein>
<dbReference type="EMBL" id="QUQM01000010">
    <property type="protein sequence ID" value="KAA8641398.1"/>
    <property type="molecule type" value="Genomic_DNA"/>
</dbReference>
<dbReference type="AlphaFoldDB" id="A0A5M9M3S4"/>
<proteinExistence type="predicted"/>
<organism evidence="2 3">
    <name type="scientific">Aspergillus tanneri</name>
    <dbReference type="NCBI Taxonomy" id="1220188"/>
    <lineage>
        <taxon>Eukaryota</taxon>
        <taxon>Fungi</taxon>
        <taxon>Dikarya</taxon>
        <taxon>Ascomycota</taxon>
        <taxon>Pezizomycotina</taxon>
        <taxon>Eurotiomycetes</taxon>
        <taxon>Eurotiomycetidae</taxon>
        <taxon>Eurotiales</taxon>
        <taxon>Aspergillaceae</taxon>
        <taxon>Aspergillus</taxon>
        <taxon>Aspergillus subgen. Circumdati</taxon>
    </lineage>
</organism>
<reference evidence="2 3" key="1">
    <citation type="submission" date="2019-08" db="EMBL/GenBank/DDBJ databases">
        <title>The genome sequence of a newly discovered highly antifungal drug resistant Aspergillus species, Aspergillus tanneri NIH 1004.</title>
        <authorList>
            <person name="Mounaud S."/>
            <person name="Singh I."/>
            <person name="Joardar V."/>
            <person name="Pakala S."/>
            <person name="Pakala S."/>
            <person name="Venepally P."/>
            <person name="Chung J.K."/>
            <person name="Losada L."/>
            <person name="Nierman W.C."/>
        </authorList>
    </citation>
    <scope>NUCLEOTIDE SEQUENCE [LARGE SCALE GENOMIC DNA]</scope>
    <source>
        <strain evidence="2 3">NIH1004</strain>
    </source>
</reference>
<dbReference type="OrthoDB" id="10042665at2759"/>
<dbReference type="GO" id="GO:0016887">
    <property type="term" value="F:ATP hydrolysis activity"/>
    <property type="evidence" value="ECO:0007669"/>
    <property type="project" value="InterPro"/>
</dbReference>
<sequence>MIATRKEVNASTSIPQVVDHARGSKPFPNTVIANLEPIVTDLVKRALSNPATWPGGQPATPVCSLAPCTPPLDTDELEKQLIYAAGTRGQSDPEDSGIFETSVVAEKRNGPNLQSEADMPYIPPPEFVTMTQLKELFEAVLEHKPQSTSDGVEIGPVANDQNRERVRVSRPDFKVILETYTSNYKIVESTGIEKELDSLDEYVFVVRNRVDKMSGETTNFIDVKSEALRDIFRVVLQNVRAASLMEDKPSIEQNILFHFLPELLDYIQKIKGAEDDNRDPIQLEHLTLFTNYMKEACASTSQRVSSLLQHRKITYDLLWALFKPGGLVYSTCFGTGKPRYLDFDGRDFGEAGVTLGIETFRGAKVIDSLEAFPLDYHPDSKQVRHRLAECGRKFCKLTGTHIQHCDGTAFIMREGKPVQLNISSRVAVDAAFFTQMKPNYSRPRIQDIRQNKSSGINVLDLETLFGGQASEIMQQKGVEVQQMTDDDFAVCSPTVRCFSFREKVFLSDLHEVEWSPESFQCLRIPQSAKKILLSLVTTRLGLIPTVPFDDVIEGKGRGINILLHGPTGVGKTFTVEATAEWFKLPLYSISAGELIVEHGDPRALERQLDVIFKIAKHFNAVLLLDEADAFMERRTSYIDGHNRLLTVFLRKLEYYEGILFLTSNRAIDFDDAILSRIHLKVKYEDLTKESRREIWEHFLSKAYTPKGSSIFEVDDLKRLDSISLNGREIKNLVSIAHSLATVDDECMSYKHVETAAKSNEKFMNDFSKSEHLESMYT</sequence>
<dbReference type="Gene3D" id="3.40.50.300">
    <property type="entry name" value="P-loop containing nucleotide triphosphate hydrolases"/>
    <property type="match status" value="1"/>
</dbReference>
<evidence type="ECO:0000313" key="2">
    <source>
        <dbReference type="EMBL" id="KAA8641398.1"/>
    </source>
</evidence>
<dbReference type="Pfam" id="PF22942">
    <property type="entry name" value="DUF7025"/>
    <property type="match status" value="2"/>
</dbReference>
<comment type="caution">
    <text evidence="2">The sequence shown here is derived from an EMBL/GenBank/DDBJ whole genome shotgun (WGS) entry which is preliminary data.</text>
</comment>
<dbReference type="SMART" id="SM00382">
    <property type="entry name" value="AAA"/>
    <property type="match status" value="1"/>
</dbReference>
<gene>
    <name evidence="2" type="ORF">ATNIH1004_001863</name>
</gene>
<dbReference type="GeneID" id="54324565"/>
<dbReference type="InterPro" id="IPR003593">
    <property type="entry name" value="AAA+_ATPase"/>
</dbReference>
<dbReference type="RefSeq" id="XP_033420760.1">
    <property type="nucleotide sequence ID" value="XM_033566558.1"/>
</dbReference>
<dbReference type="CDD" id="cd19481">
    <property type="entry name" value="RecA-like_protease"/>
    <property type="match status" value="1"/>
</dbReference>
<dbReference type="PANTHER" id="PTHR46411:SF3">
    <property type="entry name" value="AAA+ ATPASE DOMAIN-CONTAINING PROTEIN"/>
    <property type="match status" value="1"/>
</dbReference>
<name>A0A5M9M3S4_9EURO</name>
<dbReference type="InterPro" id="IPR003959">
    <property type="entry name" value="ATPase_AAA_core"/>
</dbReference>